<dbReference type="GeneID" id="30011046"/>
<gene>
    <name evidence="2" type="ORF">AYL99_06878</name>
</gene>
<proteinExistence type="predicted"/>
<keyword evidence="3" id="KW-1185">Reference proteome</keyword>
<feature type="domain" description="Stress-response A/B barrel" evidence="1">
    <location>
        <begin position="3"/>
        <end position="98"/>
    </location>
</feature>
<dbReference type="SUPFAM" id="SSF54909">
    <property type="entry name" value="Dimeric alpha+beta barrel"/>
    <property type="match status" value="1"/>
</dbReference>
<dbReference type="RefSeq" id="XP_018692947.1">
    <property type="nucleotide sequence ID" value="XM_018838387.1"/>
</dbReference>
<organism evidence="2 3">
    <name type="scientific">Fonsecaea erecta</name>
    <dbReference type="NCBI Taxonomy" id="1367422"/>
    <lineage>
        <taxon>Eukaryota</taxon>
        <taxon>Fungi</taxon>
        <taxon>Dikarya</taxon>
        <taxon>Ascomycota</taxon>
        <taxon>Pezizomycotina</taxon>
        <taxon>Eurotiomycetes</taxon>
        <taxon>Chaetothyriomycetidae</taxon>
        <taxon>Chaetothyriales</taxon>
        <taxon>Herpotrichiellaceae</taxon>
        <taxon>Fonsecaea</taxon>
    </lineage>
</organism>
<dbReference type="EMBL" id="LVYI01000005">
    <property type="protein sequence ID" value="OAP59580.1"/>
    <property type="molecule type" value="Genomic_DNA"/>
</dbReference>
<dbReference type="InterPro" id="IPR013097">
    <property type="entry name" value="Dabb"/>
</dbReference>
<dbReference type="Pfam" id="PF07876">
    <property type="entry name" value="Dabb"/>
    <property type="match status" value="1"/>
</dbReference>
<dbReference type="OrthoDB" id="42919at2759"/>
<dbReference type="Proteomes" id="UP000078343">
    <property type="component" value="Unassembled WGS sequence"/>
</dbReference>
<accession>A0A178ZIG8</accession>
<dbReference type="InterPro" id="IPR011008">
    <property type="entry name" value="Dimeric_a/b-barrel"/>
</dbReference>
<dbReference type="AlphaFoldDB" id="A0A178ZIG8"/>
<protein>
    <recommendedName>
        <fullName evidence="1">Stress-response A/B barrel domain-containing protein</fullName>
    </recommendedName>
</protein>
<dbReference type="PROSITE" id="PS51502">
    <property type="entry name" value="S_R_A_B_BARREL"/>
    <property type="match status" value="1"/>
</dbReference>
<evidence type="ECO:0000313" key="3">
    <source>
        <dbReference type="Proteomes" id="UP000078343"/>
    </source>
</evidence>
<comment type="caution">
    <text evidence="2">The sequence shown here is derived from an EMBL/GenBank/DDBJ whole genome shotgun (WGS) entry which is preliminary data.</text>
</comment>
<reference evidence="2 3" key="1">
    <citation type="submission" date="2016-04" db="EMBL/GenBank/DDBJ databases">
        <title>Draft genome of Fonsecaea erecta CBS 125763.</title>
        <authorList>
            <person name="Weiss V.A."/>
            <person name="Vicente V.A."/>
            <person name="Raittz R.T."/>
            <person name="Moreno L.F."/>
            <person name="De Souza E.M."/>
            <person name="Pedrosa F.O."/>
            <person name="Steffens M.B."/>
            <person name="Faoro H."/>
            <person name="Tadra-Sfeir M.Z."/>
            <person name="Najafzadeh M.J."/>
            <person name="Felipe M.S."/>
            <person name="Teixeira M."/>
            <person name="Sun J."/>
            <person name="Xi L."/>
            <person name="Gomes R."/>
            <person name="De Azevedo C.M."/>
            <person name="Salgado C.G."/>
            <person name="Da Silva M.B."/>
            <person name="Nascimento M.F."/>
            <person name="Queiroz-Telles F."/>
            <person name="Attili D.S."/>
            <person name="Gorbushina A."/>
        </authorList>
    </citation>
    <scope>NUCLEOTIDE SEQUENCE [LARGE SCALE GENOMIC DNA]</scope>
    <source>
        <strain evidence="2 3">CBS 125763</strain>
    </source>
</reference>
<evidence type="ECO:0000259" key="1">
    <source>
        <dbReference type="PROSITE" id="PS51502"/>
    </source>
</evidence>
<sequence length="100" mass="10773">MGLYHIVLFKFKKDTQPEDLEKLASLSGAMIGEVSGLVDMKTGPPLAATSIRAKGFEYAAVATLEGVQFLEGYVKNPIHGELIALVGKIADETVAFDLEF</sequence>
<evidence type="ECO:0000313" key="2">
    <source>
        <dbReference type="EMBL" id="OAP59580.1"/>
    </source>
</evidence>
<dbReference type="Gene3D" id="3.30.70.100">
    <property type="match status" value="1"/>
</dbReference>
<dbReference type="SMART" id="SM00886">
    <property type="entry name" value="Dabb"/>
    <property type="match status" value="1"/>
</dbReference>
<name>A0A178ZIG8_9EURO</name>
<dbReference type="STRING" id="1367422.A0A178ZIG8"/>